<evidence type="ECO:0000256" key="8">
    <source>
        <dbReference type="RuleBase" id="RU004185"/>
    </source>
</evidence>
<dbReference type="NCBIfam" id="TIGR00109">
    <property type="entry name" value="hemH"/>
    <property type="match status" value="1"/>
</dbReference>
<dbReference type="NCBIfam" id="NF000689">
    <property type="entry name" value="PRK00035.2-1"/>
    <property type="match status" value="1"/>
</dbReference>
<keyword evidence="11" id="KW-1185">Reference proteome</keyword>
<feature type="binding site" evidence="7">
    <location>
        <position position="175"/>
    </location>
    <ligand>
        <name>Fe-coproporphyrin III</name>
        <dbReference type="ChEBI" id="CHEBI:68438"/>
    </ligand>
</feature>
<dbReference type="RefSeq" id="WP_274733503.1">
    <property type="nucleotide sequence ID" value="NZ_CAMXYX010000013.1"/>
</dbReference>
<feature type="region of interest" description="Disordered" evidence="9">
    <location>
        <begin position="1"/>
        <end position="20"/>
    </location>
</feature>
<reference evidence="10 11" key="1">
    <citation type="submission" date="2023-02" db="EMBL/GenBank/DDBJ databases">
        <title>Defining the Infant Male Urobiome and Moving Towards Mechanisms in Urobiome Research.</title>
        <authorList>
            <person name="Reasoner S."/>
            <person name="Flores V."/>
            <person name="Van Horn G."/>
            <person name="Morales G."/>
            <person name="Peard L."/>
            <person name="Abelson B."/>
            <person name="Manuel C."/>
            <person name="Lee J."/>
            <person name="Baker B."/>
            <person name="Williams T."/>
            <person name="Schmitz J."/>
            <person name="Clayton D."/>
            <person name="Hadjifrangiskou M."/>
        </authorList>
    </citation>
    <scope>NUCLEOTIDE SEQUENCE [LARGE SCALE GENOMIC DNA]</scope>
    <source>
        <strain evidence="10 11">AS1053</strain>
    </source>
</reference>
<evidence type="ECO:0000256" key="6">
    <source>
        <dbReference type="ARBA" id="ARBA00024536"/>
    </source>
</evidence>
<evidence type="ECO:0000256" key="7">
    <source>
        <dbReference type="HAMAP-Rule" id="MF_00323"/>
    </source>
</evidence>
<comment type="subcellular location">
    <subcellularLocation>
        <location evidence="7">Cytoplasm</location>
    </subcellularLocation>
</comment>
<keyword evidence="3 7" id="KW-0350">Heme biosynthesis</keyword>
<feature type="binding site" evidence="7">
    <location>
        <position position="106"/>
    </location>
    <ligand>
        <name>Fe-coproporphyrin III</name>
        <dbReference type="ChEBI" id="CHEBI:68438"/>
    </ligand>
</feature>
<protein>
    <recommendedName>
        <fullName evidence="7">Coproporphyrin III ferrochelatase</fullName>
        <ecNumber evidence="7">4.99.1.9</ecNumber>
    </recommendedName>
</protein>
<dbReference type="HAMAP" id="MF_00323">
    <property type="entry name" value="Ferrochelatase"/>
    <property type="match status" value="1"/>
</dbReference>
<dbReference type="SUPFAM" id="SSF53800">
    <property type="entry name" value="Chelatase"/>
    <property type="match status" value="1"/>
</dbReference>
<dbReference type="GeneID" id="83608313"/>
<evidence type="ECO:0000256" key="2">
    <source>
        <dbReference type="ARBA" id="ARBA00023004"/>
    </source>
</evidence>
<proteinExistence type="inferred from homology"/>
<dbReference type="Proteomes" id="UP001219297">
    <property type="component" value="Unassembled WGS sequence"/>
</dbReference>
<keyword evidence="2 7" id="KW-0408">Iron</keyword>
<keyword evidence="5 7" id="KW-0627">Porphyrin biosynthesis</keyword>
<accession>A0ABT5V7Z0</accession>
<dbReference type="EC" id="4.99.1.9" evidence="7"/>
<organism evidence="10 11">
    <name type="scientific">Actinotignum sanguinis</name>
    <dbReference type="NCBI Taxonomy" id="1445614"/>
    <lineage>
        <taxon>Bacteria</taxon>
        <taxon>Bacillati</taxon>
        <taxon>Actinomycetota</taxon>
        <taxon>Actinomycetes</taxon>
        <taxon>Actinomycetales</taxon>
        <taxon>Actinomycetaceae</taxon>
        <taxon>Actinotignum</taxon>
    </lineage>
</organism>
<feature type="binding site" evidence="7">
    <location>
        <position position="238"/>
    </location>
    <ligand>
        <name>Fe(2+)</name>
        <dbReference type="ChEBI" id="CHEBI:29033"/>
    </ligand>
</feature>
<dbReference type="Pfam" id="PF00762">
    <property type="entry name" value="Ferrochelatase"/>
    <property type="match status" value="1"/>
</dbReference>
<comment type="caution">
    <text evidence="10">The sequence shown here is derived from an EMBL/GenBank/DDBJ whole genome shotgun (WGS) entry which is preliminary data.</text>
</comment>
<evidence type="ECO:0000256" key="9">
    <source>
        <dbReference type="SAM" id="MobiDB-lite"/>
    </source>
</evidence>
<feature type="compositionally biased region" description="Polar residues" evidence="9">
    <location>
        <begin position="1"/>
        <end position="11"/>
    </location>
</feature>
<gene>
    <name evidence="7" type="primary">cpfC</name>
    <name evidence="10" type="ORF">PWJ81_06445</name>
</gene>
<evidence type="ECO:0000256" key="4">
    <source>
        <dbReference type="ARBA" id="ARBA00023239"/>
    </source>
</evidence>
<comment type="function">
    <text evidence="7">Involved in coproporphyrin-dependent heme b biosynthesis. Catalyzes the insertion of ferrous iron into coproporphyrin III to form Fe-coproporphyrin III.</text>
</comment>
<dbReference type="Gene3D" id="3.40.50.1400">
    <property type="match status" value="2"/>
</dbReference>
<dbReference type="InterPro" id="IPR001015">
    <property type="entry name" value="Ferrochelatase"/>
</dbReference>
<dbReference type="PANTHER" id="PTHR11108:SF1">
    <property type="entry name" value="FERROCHELATASE, MITOCHONDRIAL"/>
    <property type="match status" value="1"/>
</dbReference>
<dbReference type="CDD" id="cd00419">
    <property type="entry name" value="Ferrochelatase_C"/>
    <property type="match status" value="1"/>
</dbReference>
<comment type="pathway">
    <text evidence="1 7">Porphyrin-containing compound metabolism; protoheme biosynthesis.</text>
</comment>
<dbReference type="InterPro" id="IPR033659">
    <property type="entry name" value="Ferrochelatase_N"/>
</dbReference>
<evidence type="ECO:0000256" key="5">
    <source>
        <dbReference type="ARBA" id="ARBA00023244"/>
    </source>
</evidence>
<dbReference type="CDD" id="cd03411">
    <property type="entry name" value="Ferrochelatase_N"/>
    <property type="match status" value="1"/>
</dbReference>
<comment type="catalytic activity">
    <reaction evidence="6">
        <text>Fe-coproporphyrin III + 2 H(+) = coproporphyrin III + Fe(2+)</text>
        <dbReference type="Rhea" id="RHEA:49572"/>
        <dbReference type="ChEBI" id="CHEBI:15378"/>
        <dbReference type="ChEBI" id="CHEBI:29033"/>
        <dbReference type="ChEBI" id="CHEBI:68438"/>
        <dbReference type="ChEBI" id="CHEBI:131725"/>
        <dbReference type="EC" id="4.99.1.9"/>
    </reaction>
    <physiologicalReaction direction="right-to-left" evidence="6">
        <dbReference type="Rhea" id="RHEA:49574"/>
    </physiologicalReaction>
</comment>
<comment type="similarity">
    <text evidence="7 8">Belongs to the ferrochelatase family.</text>
</comment>
<evidence type="ECO:0000313" key="11">
    <source>
        <dbReference type="Proteomes" id="UP001219297"/>
    </source>
</evidence>
<evidence type="ECO:0000256" key="1">
    <source>
        <dbReference type="ARBA" id="ARBA00004744"/>
    </source>
</evidence>
<comment type="caution">
    <text evidence="7">Lacks conserved residue(s) required for the propagation of feature annotation.</text>
</comment>
<dbReference type="EMBL" id="JARBHI010000013">
    <property type="protein sequence ID" value="MDE1656705.1"/>
    <property type="molecule type" value="Genomic_DNA"/>
</dbReference>
<dbReference type="PANTHER" id="PTHR11108">
    <property type="entry name" value="FERROCHELATASE"/>
    <property type="match status" value="1"/>
</dbReference>
<keyword evidence="4 7" id="KW-0456">Lyase</keyword>
<evidence type="ECO:0000256" key="3">
    <source>
        <dbReference type="ARBA" id="ARBA00023133"/>
    </source>
</evidence>
<dbReference type="InterPro" id="IPR033644">
    <property type="entry name" value="Ferrochelatase_C"/>
</dbReference>
<keyword evidence="7" id="KW-0479">Metal-binding</keyword>
<name>A0ABT5V7Z0_9ACTO</name>
<sequence>MDYQASQQTSAALVAERKAPRATRITRAPGEHILAGSPAVQHAAARGEHWVSEPTAYDAIVLASFGGPNGQEDVLPFLRNVTAGRGIPDDRLEEVAVHYRLNGGSSPINGQNAALRSRLESELARRGHAIPVYWGNRNWEPYIWEVVRDAYEDGHRTLLAVPTSAYSGYSSCRQYREDFADALEYAQIPEDMRVDKLREFFDHPGFVTPFIEGLAAAYTQMRERGFAADEVEVLFTTHSIPNRANELSGPPELGGGLYLRQHEAVRDAIRSAVEERVGARLSWQMVFQSRSGPPHIPWLEPDINDVIETLPGRGRRAVVVVPIGFVSDHMEVLWDLDNEARATAQQCGLAFARVSTPETHPAFVAGLADLVEERLEGRPRAQRAHLTEMGPWFDLCPAHSCRNPHLPELRAIGGFIGEGVEA</sequence>
<feature type="binding site" evidence="7">
    <location>
        <position position="331"/>
    </location>
    <ligand>
        <name>Fe(2+)</name>
        <dbReference type="ChEBI" id="CHEBI:29033"/>
    </ligand>
</feature>
<keyword evidence="7" id="KW-0963">Cytoplasm</keyword>
<evidence type="ECO:0000313" key="10">
    <source>
        <dbReference type="EMBL" id="MDE1656705.1"/>
    </source>
</evidence>